<accession>A0ABM4B9Y0</accession>
<dbReference type="PANTHER" id="PTHR46564:SF1">
    <property type="entry name" value="TRANSPOSASE"/>
    <property type="match status" value="1"/>
</dbReference>
<dbReference type="Gene3D" id="3.30.420.10">
    <property type="entry name" value="Ribonuclease H-like superfamily/Ribonuclease H"/>
    <property type="match status" value="1"/>
</dbReference>
<feature type="chain" id="PRO_5047512288" evidence="1">
    <location>
        <begin position="19"/>
        <end position="237"/>
    </location>
</feature>
<dbReference type="RefSeq" id="XP_065645711.1">
    <property type="nucleotide sequence ID" value="XM_065789639.1"/>
</dbReference>
<name>A0ABM4B9Y0_HYDVU</name>
<dbReference type="Proteomes" id="UP001652625">
    <property type="component" value="Chromosome 02"/>
</dbReference>
<dbReference type="InterPro" id="IPR036397">
    <property type="entry name" value="RNaseH_sf"/>
</dbReference>
<organism evidence="3 4">
    <name type="scientific">Hydra vulgaris</name>
    <name type="common">Hydra</name>
    <name type="synonym">Hydra attenuata</name>
    <dbReference type="NCBI Taxonomy" id="6087"/>
    <lineage>
        <taxon>Eukaryota</taxon>
        <taxon>Metazoa</taxon>
        <taxon>Cnidaria</taxon>
        <taxon>Hydrozoa</taxon>
        <taxon>Hydroidolina</taxon>
        <taxon>Anthoathecata</taxon>
        <taxon>Aplanulata</taxon>
        <taxon>Hydridae</taxon>
        <taxon>Hydra</taxon>
    </lineage>
</organism>
<dbReference type="Pfam" id="PF13358">
    <property type="entry name" value="DDE_3"/>
    <property type="match status" value="1"/>
</dbReference>
<dbReference type="InterPro" id="IPR038717">
    <property type="entry name" value="Tc1-like_DDE_dom"/>
</dbReference>
<sequence length="237" mass="26790">MSLTIWLKVSAFFHKVLAHADKVIINSPAPFGLMGEKATEPRHFSFKLYLPTISRKLKRSDLSRKLVVHIDARYAFASEINGISNEKLIYLDETVLNGQTNSTYGYLLRGAPAILQSSANRSKNVSLICIVLNIGVLAYETKIGSWNAESFCTFITTMLAPAIRNVDVEAPVLVMENCKFNRSLSIRRTLASHGIIFKYLPAYTPHLNPIEEFFSSLKHTYKQRERPQNTDGVIRRL</sequence>
<evidence type="ECO:0000313" key="3">
    <source>
        <dbReference type="Proteomes" id="UP001652625"/>
    </source>
</evidence>
<reference evidence="4" key="2">
    <citation type="submission" date="2025-08" db="UniProtKB">
        <authorList>
            <consortium name="RefSeq"/>
        </authorList>
    </citation>
    <scope>IDENTIFICATION</scope>
</reference>
<dbReference type="GeneID" id="136076165"/>
<evidence type="ECO:0000256" key="1">
    <source>
        <dbReference type="SAM" id="SignalP"/>
    </source>
</evidence>
<reference evidence="3" key="1">
    <citation type="submission" date="2025-05" db="UniProtKB">
        <authorList>
            <consortium name="RefSeq"/>
        </authorList>
    </citation>
    <scope>NUCLEOTIDE SEQUENCE [LARGE SCALE GENOMIC DNA]</scope>
</reference>
<gene>
    <name evidence="4" type="primary">LOC136076165</name>
</gene>
<feature type="signal peptide" evidence="1">
    <location>
        <begin position="1"/>
        <end position="18"/>
    </location>
</feature>
<evidence type="ECO:0000313" key="4">
    <source>
        <dbReference type="RefSeq" id="XP_065645711.1"/>
    </source>
</evidence>
<protein>
    <submittedName>
        <fullName evidence="4">Uncharacterized protein LOC136076165</fullName>
    </submittedName>
</protein>
<dbReference type="PANTHER" id="PTHR46564">
    <property type="entry name" value="TRANSPOSASE"/>
    <property type="match status" value="1"/>
</dbReference>
<proteinExistence type="predicted"/>
<evidence type="ECO:0000259" key="2">
    <source>
        <dbReference type="Pfam" id="PF13358"/>
    </source>
</evidence>
<keyword evidence="3" id="KW-1185">Reference proteome</keyword>
<feature type="domain" description="Tc1-like transposase DDE" evidence="2">
    <location>
        <begin position="88"/>
        <end position="230"/>
    </location>
</feature>
<keyword evidence="1" id="KW-0732">Signal</keyword>